<feature type="domain" description="Alpha-carbonic anhydrase" evidence="9">
    <location>
        <begin position="304"/>
        <end position="558"/>
    </location>
</feature>
<keyword evidence="8" id="KW-0732">Signal</keyword>
<evidence type="ECO:0000256" key="3">
    <source>
        <dbReference type="ARBA" id="ARBA00012925"/>
    </source>
</evidence>
<dbReference type="CDD" id="cd00326">
    <property type="entry name" value="alpha_CA"/>
    <property type="match status" value="2"/>
</dbReference>
<dbReference type="InterPro" id="IPR018338">
    <property type="entry name" value="Carbonic_anhydrase_a-class_CS"/>
</dbReference>
<name>A0A820HG05_9BILA</name>
<dbReference type="Pfam" id="PF00194">
    <property type="entry name" value="Carb_anhydrase"/>
    <property type="match status" value="2"/>
</dbReference>
<proteinExistence type="inferred from homology"/>
<comment type="catalytic activity">
    <reaction evidence="7 8">
        <text>hydrogencarbonate + H(+) = CO2 + H2O</text>
        <dbReference type="Rhea" id="RHEA:10748"/>
        <dbReference type="ChEBI" id="CHEBI:15377"/>
        <dbReference type="ChEBI" id="CHEBI:15378"/>
        <dbReference type="ChEBI" id="CHEBI:16526"/>
        <dbReference type="ChEBI" id="CHEBI:17544"/>
        <dbReference type="EC" id="4.2.1.1"/>
    </reaction>
</comment>
<comment type="function">
    <text evidence="1 8">Reversible hydration of carbon dioxide.</text>
</comment>
<reference evidence="11" key="1">
    <citation type="submission" date="2021-02" db="EMBL/GenBank/DDBJ databases">
        <authorList>
            <person name="Nowell W R."/>
        </authorList>
    </citation>
    <scope>NUCLEOTIDE SEQUENCE</scope>
</reference>
<feature type="chain" id="PRO_5035957355" description="Carbonic anhydrase" evidence="8">
    <location>
        <begin position="19"/>
        <end position="610"/>
    </location>
</feature>
<dbReference type="Proteomes" id="UP000663856">
    <property type="component" value="Unassembled WGS sequence"/>
</dbReference>
<evidence type="ECO:0000256" key="2">
    <source>
        <dbReference type="ARBA" id="ARBA00010718"/>
    </source>
</evidence>
<dbReference type="EMBL" id="CAJNRF010012109">
    <property type="protein sequence ID" value="CAF2137703.1"/>
    <property type="molecule type" value="Genomic_DNA"/>
</dbReference>
<dbReference type="Proteomes" id="UP000663842">
    <property type="component" value="Unassembled WGS sequence"/>
</dbReference>
<sequence length="610" mass="71126">MKTYGLCIITILLVCVYANQWNYGHLGPDIWSEYYPLCAGKSQSPINILTACTLYRDIKPFQFISAHATKNYFTVKNNGHTIISIINNAYEQLSIQLRGGGLNGTFDFVNFHLHWGENHKSGSEHQINGIKYAGEIHFVYKNHLTSQMAVLALFMQSYVDHTKIISDNNDQTRDEWQRYFDMTRLLKFENDSVLLDLNVTSLMGENLQDFWRYEGSLTTPPCTEGIIWTIFTQPIIFIEEQLKLLRDNVFFEDYRGPQPLYNRIVYRNFLRETLSAIPDYNRLMYRVLRFIPFFFLVIHAAHEHDWDYGENGPDVWYERYPKCAGQLQSPINILTGCTTYKNFTPFTFGAGYNKEHNFTIKNNGHTIIGTFNNEASLSALRFTGGDIKGTFEFVNFHLHWGENHRSGSEHEVNGIKYPGEIHFVYANPSTNQTAVLAIFMQSIFLQNETDPSPVHLLDEETRREWRRFFDLAQTLKIEDNSTVVNLSLSLLMGDNLQDFWRYEGSLTTPPCTEGVIWTIFKGPIFFVESEFSSFRQNIYFEDHRLPQPLYTRDIYRNFFNETLSSIPDYQCCPKKYANSSMNGVISSFNKVNYSKYFFNFFVLIFLLPIF</sequence>
<dbReference type="SUPFAM" id="SSF51069">
    <property type="entry name" value="Carbonic anhydrase"/>
    <property type="match status" value="2"/>
</dbReference>
<dbReference type="EC" id="4.2.1.1" evidence="3 8"/>
<dbReference type="AlphaFoldDB" id="A0A820HG05"/>
<evidence type="ECO:0000256" key="4">
    <source>
        <dbReference type="ARBA" id="ARBA00022723"/>
    </source>
</evidence>
<dbReference type="InterPro" id="IPR001148">
    <property type="entry name" value="CA_dom"/>
</dbReference>
<evidence type="ECO:0000256" key="7">
    <source>
        <dbReference type="ARBA" id="ARBA00048348"/>
    </source>
</evidence>
<evidence type="ECO:0000259" key="9">
    <source>
        <dbReference type="PROSITE" id="PS51144"/>
    </source>
</evidence>
<dbReference type="InterPro" id="IPR036398">
    <property type="entry name" value="CA_dom_sf"/>
</dbReference>
<accession>A0A820HG05</accession>
<dbReference type="GO" id="GO:0005886">
    <property type="term" value="C:plasma membrane"/>
    <property type="evidence" value="ECO:0007669"/>
    <property type="project" value="TreeGrafter"/>
</dbReference>
<gene>
    <name evidence="11" type="ORF">UXM345_LOCUS32915</name>
    <name evidence="10" type="ORF">WKI299_LOCUS27689</name>
</gene>
<evidence type="ECO:0000313" key="11">
    <source>
        <dbReference type="EMBL" id="CAF4291778.1"/>
    </source>
</evidence>
<dbReference type="PROSITE" id="PS00162">
    <property type="entry name" value="ALPHA_CA_1"/>
    <property type="match status" value="2"/>
</dbReference>
<evidence type="ECO:0000313" key="10">
    <source>
        <dbReference type="EMBL" id="CAF2137703.1"/>
    </source>
</evidence>
<dbReference type="SMART" id="SM01057">
    <property type="entry name" value="Carb_anhydrase"/>
    <property type="match status" value="2"/>
</dbReference>
<keyword evidence="5 8" id="KW-0862">Zinc</keyword>
<evidence type="ECO:0000256" key="5">
    <source>
        <dbReference type="ARBA" id="ARBA00022833"/>
    </source>
</evidence>
<feature type="signal peptide" evidence="8">
    <location>
        <begin position="1"/>
        <end position="18"/>
    </location>
</feature>
<comment type="caution">
    <text evidence="11">The sequence shown here is derived from an EMBL/GenBank/DDBJ whole genome shotgun (WGS) entry which is preliminary data.</text>
</comment>
<evidence type="ECO:0000256" key="6">
    <source>
        <dbReference type="ARBA" id="ARBA00023239"/>
    </source>
</evidence>
<dbReference type="InterPro" id="IPR023561">
    <property type="entry name" value="Carbonic_anhydrase_a-class"/>
</dbReference>
<evidence type="ECO:0000313" key="12">
    <source>
        <dbReference type="Proteomes" id="UP000663842"/>
    </source>
</evidence>
<comment type="similarity">
    <text evidence="2 8">Belongs to the alpha-carbonic anhydrase family.</text>
</comment>
<dbReference type="GO" id="GO:0008270">
    <property type="term" value="F:zinc ion binding"/>
    <property type="evidence" value="ECO:0007669"/>
    <property type="project" value="UniProtKB-UniRule"/>
</dbReference>
<comment type="cofactor">
    <cofactor evidence="8">
        <name>Zn(2+)</name>
        <dbReference type="ChEBI" id="CHEBI:29105"/>
    </cofactor>
</comment>
<protein>
    <recommendedName>
        <fullName evidence="3 8">Carbonic anhydrase</fullName>
        <ecNumber evidence="3 8">4.2.1.1</ecNumber>
    </recommendedName>
</protein>
<dbReference type="EMBL" id="CAJOBF010010463">
    <property type="protein sequence ID" value="CAF4291778.1"/>
    <property type="molecule type" value="Genomic_DNA"/>
</dbReference>
<keyword evidence="4 8" id="KW-0479">Metal-binding</keyword>
<dbReference type="GO" id="GO:0004089">
    <property type="term" value="F:carbonate dehydratase activity"/>
    <property type="evidence" value="ECO:0007669"/>
    <property type="project" value="UniProtKB-UniRule"/>
</dbReference>
<dbReference type="PANTHER" id="PTHR18952">
    <property type="entry name" value="CARBONIC ANHYDRASE"/>
    <property type="match status" value="1"/>
</dbReference>
<feature type="domain" description="Alpha-carbonic anhydrase" evidence="9">
    <location>
        <begin position="19"/>
        <end position="269"/>
    </location>
</feature>
<evidence type="ECO:0000256" key="1">
    <source>
        <dbReference type="ARBA" id="ARBA00002904"/>
    </source>
</evidence>
<dbReference type="PANTHER" id="PTHR18952:SF265">
    <property type="entry name" value="CARBONIC ANHYDRASE"/>
    <property type="match status" value="1"/>
</dbReference>
<organism evidence="11 12">
    <name type="scientific">Rotaria magnacalcarata</name>
    <dbReference type="NCBI Taxonomy" id="392030"/>
    <lineage>
        <taxon>Eukaryota</taxon>
        <taxon>Metazoa</taxon>
        <taxon>Spiralia</taxon>
        <taxon>Gnathifera</taxon>
        <taxon>Rotifera</taxon>
        <taxon>Eurotatoria</taxon>
        <taxon>Bdelloidea</taxon>
        <taxon>Philodinida</taxon>
        <taxon>Philodinidae</taxon>
        <taxon>Rotaria</taxon>
    </lineage>
</organism>
<dbReference type="Gene3D" id="3.10.200.10">
    <property type="entry name" value="Alpha carbonic anhydrase"/>
    <property type="match status" value="2"/>
</dbReference>
<dbReference type="PROSITE" id="PS51144">
    <property type="entry name" value="ALPHA_CA_2"/>
    <property type="match status" value="2"/>
</dbReference>
<keyword evidence="6 8" id="KW-0456">Lyase</keyword>
<evidence type="ECO:0000256" key="8">
    <source>
        <dbReference type="RuleBase" id="RU367011"/>
    </source>
</evidence>